<dbReference type="OrthoDB" id="5422692at2759"/>
<sequence>MAFRLLAGITGRQPLAGGAALGGAGLAGSLIQTESERLQATEAQVQFRTSSIHPTPVGFSPWQIRNDYPTSDILKASLKAQKDDSLPNAPSPLIPAPGLPGDFEGKNAPWFNFHYEKEPEKFAEALREYCFDGNVDKGFRLNENTVRDWYHAPWMHYRGPNSMCTEREPINGFTFERATPAGEFAKTQNVTLQNWAVGLYNATGATVFGDMWKDPDNPDFSQNKEFPVGTCVFKILLNNSTPEQMPIQDGAPTMHAPWDKLTLVGLQWGNDHWLTNKVVEETKAEGHVAKPTECYISKEAEKIRKREVAHGPHGDGMAVKDGVKQTYGMVPPLTMERIPQPKQGNTFSDVMIYFRNIKPGVPFDEGVNPKNPDENDPSYKSKVKSADYSLQLQVGWANYKKWKEDHETLVQSVFRKTRYVIGSELAGASDLSQRDQGRQEPTDDGPVEVIQYDGEQGQQSGQHIHISATPMEKNKGWNPDDTLAAAIIGAALDFKPLTIGNAANFTLMYSDEEREKMGVTKLLPTPLNAALKQAEMKIVSKMETKERRLHMLSFF</sequence>
<evidence type="ECO:0000313" key="2">
    <source>
        <dbReference type="EMBL" id="KAF4499961.1"/>
    </source>
</evidence>
<dbReference type="AlphaFoldDB" id="A0A9P5BDI4"/>
<protein>
    <submittedName>
        <fullName evidence="2">Uncharacterized protein</fullName>
    </submittedName>
</protein>
<proteinExistence type="predicted"/>
<comment type="caution">
    <text evidence="2">The sequence shown here is derived from an EMBL/GenBank/DDBJ whole genome shotgun (WGS) entry which is preliminary data.</text>
</comment>
<dbReference type="EMBL" id="LUFC02000226">
    <property type="protein sequence ID" value="KAF4499961.1"/>
    <property type="molecule type" value="Genomic_DNA"/>
</dbReference>
<reference evidence="2" key="1">
    <citation type="submission" date="2020-01" db="EMBL/GenBank/DDBJ databases">
        <title>Identification and distribution of gene clusters putatively required for synthesis of sphingolipid metabolism inhibitors in phylogenetically diverse species of the filamentous fungus Fusarium.</title>
        <authorList>
            <person name="Kim H.-S."/>
            <person name="Busman M."/>
            <person name="Brown D.W."/>
            <person name="Divon H."/>
            <person name="Uhlig S."/>
            <person name="Proctor R.H."/>
        </authorList>
    </citation>
    <scope>NUCLEOTIDE SEQUENCE</scope>
    <source>
        <strain evidence="2">NRRL 31653</strain>
    </source>
</reference>
<name>A0A9P5BDI4_9HYPO</name>
<evidence type="ECO:0000256" key="1">
    <source>
        <dbReference type="SAM" id="MobiDB-lite"/>
    </source>
</evidence>
<accession>A0A9P5BDI4</accession>
<feature type="region of interest" description="Disordered" evidence="1">
    <location>
        <begin position="363"/>
        <end position="382"/>
    </location>
</feature>
<dbReference type="Proteomes" id="UP000737391">
    <property type="component" value="Unassembled WGS sequence"/>
</dbReference>
<organism evidence="2 3">
    <name type="scientific">Fusarium agapanthi</name>
    <dbReference type="NCBI Taxonomy" id="1803897"/>
    <lineage>
        <taxon>Eukaryota</taxon>
        <taxon>Fungi</taxon>
        <taxon>Dikarya</taxon>
        <taxon>Ascomycota</taxon>
        <taxon>Pezizomycotina</taxon>
        <taxon>Sordariomycetes</taxon>
        <taxon>Hypocreomycetidae</taxon>
        <taxon>Hypocreales</taxon>
        <taxon>Nectriaceae</taxon>
        <taxon>Fusarium</taxon>
        <taxon>Fusarium fujikuroi species complex</taxon>
    </lineage>
</organism>
<evidence type="ECO:0000313" key="3">
    <source>
        <dbReference type="Proteomes" id="UP000737391"/>
    </source>
</evidence>
<keyword evidence="3" id="KW-1185">Reference proteome</keyword>
<gene>
    <name evidence="2" type="ORF">FAGAP_3843</name>
</gene>